<dbReference type="Gene3D" id="3.30.40.10">
    <property type="entry name" value="Zinc/RING finger domain, C3HC4 (zinc finger)"/>
    <property type="match status" value="1"/>
</dbReference>
<reference evidence="7" key="1">
    <citation type="submission" date="2022-08" db="UniProtKB">
        <authorList>
            <consortium name="EnsemblMetazoa"/>
        </authorList>
    </citation>
    <scope>IDENTIFICATION</scope>
    <source>
        <strain evidence="7">05x7-T-G4-1.051#20</strain>
    </source>
</reference>
<dbReference type="InterPro" id="IPR017907">
    <property type="entry name" value="Znf_RING_CS"/>
</dbReference>
<dbReference type="PROSITE" id="PS50089">
    <property type="entry name" value="ZF_RING_2"/>
    <property type="match status" value="1"/>
</dbReference>
<dbReference type="InterPro" id="IPR001841">
    <property type="entry name" value="Znf_RING"/>
</dbReference>
<protein>
    <recommendedName>
        <fullName evidence="9">Tripartite motif-containing protein 56</fullName>
    </recommendedName>
</protein>
<keyword evidence="2 4" id="KW-0863">Zinc-finger</keyword>
<dbReference type="SUPFAM" id="SSF101898">
    <property type="entry name" value="NHL repeat"/>
    <property type="match status" value="1"/>
</dbReference>
<keyword evidence="1" id="KW-0479">Metal-binding</keyword>
<evidence type="ECO:0000256" key="1">
    <source>
        <dbReference type="ARBA" id="ARBA00022723"/>
    </source>
</evidence>
<evidence type="ECO:0000259" key="5">
    <source>
        <dbReference type="PROSITE" id="PS50089"/>
    </source>
</evidence>
<dbReference type="InterPro" id="IPR000315">
    <property type="entry name" value="Znf_B-box"/>
</dbReference>
<dbReference type="SUPFAM" id="SSF57850">
    <property type="entry name" value="RING/U-box"/>
    <property type="match status" value="1"/>
</dbReference>
<dbReference type="PROSITE" id="PS50119">
    <property type="entry name" value="ZF_BBOX"/>
    <property type="match status" value="2"/>
</dbReference>
<dbReference type="Proteomes" id="UP000005408">
    <property type="component" value="Unassembled WGS sequence"/>
</dbReference>
<evidence type="ECO:0000259" key="6">
    <source>
        <dbReference type="PROSITE" id="PS50119"/>
    </source>
</evidence>
<evidence type="ECO:0000256" key="3">
    <source>
        <dbReference type="ARBA" id="ARBA00022833"/>
    </source>
</evidence>
<dbReference type="OrthoDB" id="6157214at2759"/>
<dbReference type="OMA" id="HETISFC"/>
<name>A0A8W8HW40_MAGGI</name>
<proteinExistence type="predicted"/>
<dbReference type="InterPro" id="IPR013083">
    <property type="entry name" value="Znf_RING/FYVE/PHD"/>
</dbReference>
<dbReference type="SMART" id="SM00184">
    <property type="entry name" value="RING"/>
    <property type="match status" value="1"/>
</dbReference>
<dbReference type="PANTHER" id="PTHR25462:SF296">
    <property type="entry name" value="MEIOTIC P26, ISOFORM F"/>
    <property type="match status" value="1"/>
</dbReference>
<dbReference type="InterPro" id="IPR018957">
    <property type="entry name" value="Znf_C3HC4_RING-type"/>
</dbReference>
<evidence type="ECO:0000256" key="2">
    <source>
        <dbReference type="ARBA" id="ARBA00022771"/>
    </source>
</evidence>
<dbReference type="InterPro" id="IPR011042">
    <property type="entry name" value="6-blade_b-propeller_TolB-like"/>
</dbReference>
<keyword evidence="8" id="KW-1185">Reference proteome</keyword>
<dbReference type="EnsemblMetazoa" id="G1121.1">
    <property type="protein sequence ID" value="G1121.1:cds"/>
    <property type="gene ID" value="G1121"/>
</dbReference>
<evidence type="ECO:0000313" key="7">
    <source>
        <dbReference type="EnsemblMetazoa" id="G1121.1:cds"/>
    </source>
</evidence>
<dbReference type="Pfam" id="PF00097">
    <property type="entry name" value="zf-C3HC4"/>
    <property type="match status" value="1"/>
</dbReference>
<feature type="domain" description="RING-type" evidence="5">
    <location>
        <begin position="15"/>
        <end position="58"/>
    </location>
</feature>
<evidence type="ECO:0008006" key="9">
    <source>
        <dbReference type="Google" id="ProtNLM"/>
    </source>
</evidence>
<dbReference type="AlphaFoldDB" id="A0A8W8HW40"/>
<evidence type="ECO:0000313" key="8">
    <source>
        <dbReference type="Proteomes" id="UP000005408"/>
    </source>
</evidence>
<dbReference type="InterPro" id="IPR047153">
    <property type="entry name" value="TRIM45/56/19-like"/>
</dbReference>
<organism evidence="7 8">
    <name type="scientific">Magallana gigas</name>
    <name type="common">Pacific oyster</name>
    <name type="synonym">Crassostrea gigas</name>
    <dbReference type="NCBI Taxonomy" id="29159"/>
    <lineage>
        <taxon>Eukaryota</taxon>
        <taxon>Metazoa</taxon>
        <taxon>Spiralia</taxon>
        <taxon>Lophotrochozoa</taxon>
        <taxon>Mollusca</taxon>
        <taxon>Bivalvia</taxon>
        <taxon>Autobranchia</taxon>
        <taxon>Pteriomorphia</taxon>
        <taxon>Ostreida</taxon>
        <taxon>Ostreoidea</taxon>
        <taxon>Ostreidae</taxon>
        <taxon>Magallana</taxon>
    </lineage>
</organism>
<evidence type="ECO:0000256" key="4">
    <source>
        <dbReference type="PROSITE-ProRule" id="PRU00024"/>
    </source>
</evidence>
<accession>A0A8W8HW40</accession>
<dbReference type="SMART" id="SM00336">
    <property type="entry name" value="BBOX"/>
    <property type="match status" value="2"/>
</dbReference>
<dbReference type="EnsemblMetazoa" id="G1121.2">
    <property type="protein sequence ID" value="G1121.2:cds"/>
    <property type="gene ID" value="G1121"/>
</dbReference>
<feature type="domain" description="B box-type" evidence="6">
    <location>
        <begin position="89"/>
        <end position="140"/>
    </location>
</feature>
<sequence length="643" mass="72903">MASVTSTITEEFLTCSICFEIYKDPKTLPCLHSFCKDCISNLREEKTGENSYPCPICRELFQLPKDGADNLKTNFCLKNLIDFVTSTKEASKICSFCRIKGENIEATSLCLTCNDLLCPECAEHRHRSTTLTIHHRVVLLADPTAGKHSIEIRSKQQIPCVKHEGENLRFFCETCEVLVCRDCIVLGHQNHKCLAPSDARKQMEDDLKSLMSPLEQKLKKYQLAKENVIYALKKIEIEQKAKSESLEKQLNVMVESLIETKKTVDRELTQYVESKRDILHQQGKLIEIERKLLDETYSFCTKLLRCGSDIEILSMKREIEERLSKLQSSKDTKICSVEEIALPGIDICKLGNIYKMEVKWNNENDRFKPRKGIQGVAKDVKNDDNETKETNAYQDTFKTLTELDNNTDHMPYYTSVAWIDDDTIAVVDQRNQQLKLVSKGNNMVKMAVKVSNCIVISSFNHGLACRSGGDMLHVFNSSFELQRSFSSVSTLLTGHSQSSDLCWISGLQKICILRDNDIKEIVIYDPNSESKISDPVFGHVLLNGMFAVSDWNTQCVFLISRSGCIEKRKCFNSNPGSISSDSNHNLYMCDFQRSQIIIFSLSGESLRSVKLREIAPNPRSIALKNDQKALIANGKSIVEVDVQ</sequence>
<dbReference type="SUPFAM" id="SSF57845">
    <property type="entry name" value="B-box zinc-binding domain"/>
    <property type="match status" value="1"/>
</dbReference>
<dbReference type="Gene3D" id="3.30.160.60">
    <property type="entry name" value="Classic Zinc Finger"/>
    <property type="match status" value="1"/>
</dbReference>
<keyword evidence="3" id="KW-0862">Zinc</keyword>
<dbReference type="GO" id="GO:0008270">
    <property type="term" value="F:zinc ion binding"/>
    <property type="evidence" value="ECO:0007669"/>
    <property type="project" value="UniProtKB-KW"/>
</dbReference>
<dbReference type="Pfam" id="PF00643">
    <property type="entry name" value="zf-B_box"/>
    <property type="match status" value="1"/>
</dbReference>
<dbReference type="PANTHER" id="PTHR25462">
    <property type="entry name" value="BONUS, ISOFORM C-RELATED"/>
    <property type="match status" value="1"/>
</dbReference>
<feature type="domain" description="B box-type" evidence="6">
    <location>
        <begin position="155"/>
        <end position="196"/>
    </location>
</feature>
<dbReference type="Gene3D" id="2.120.10.30">
    <property type="entry name" value="TolB, C-terminal domain"/>
    <property type="match status" value="1"/>
</dbReference>
<dbReference type="PROSITE" id="PS00518">
    <property type="entry name" value="ZF_RING_1"/>
    <property type="match status" value="1"/>
</dbReference>